<dbReference type="Pfam" id="PF00636">
    <property type="entry name" value="Ribonuclease_3"/>
    <property type="match status" value="1"/>
</dbReference>
<evidence type="ECO:0000313" key="5">
    <source>
        <dbReference type="Proteomes" id="UP000077521"/>
    </source>
</evidence>
<evidence type="ECO:0000256" key="2">
    <source>
        <dbReference type="SAM" id="MobiDB-lite"/>
    </source>
</evidence>
<dbReference type="AlphaFoldDB" id="A0A8T8SE25"/>
<dbReference type="PROSITE" id="PS50142">
    <property type="entry name" value="RNASE_3_2"/>
    <property type="match status" value="1"/>
</dbReference>
<keyword evidence="5" id="KW-1185">Reference proteome</keyword>
<dbReference type="GO" id="GO:0006396">
    <property type="term" value="P:RNA processing"/>
    <property type="evidence" value="ECO:0007669"/>
    <property type="project" value="InterPro"/>
</dbReference>
<dbReference type="GO" id="GO:0004525">
    <property type="term" value="F:ribonuclease III activity"/>
    <property type="evidence" value="ECO:0007669"/>
    <property type="project" value="InterPro"/>
</dbReference>
<dbReference type="EMBL" id="LWDF02001578">
    <property type="protein sequence ID" value="KAE8237947.1"/>
    <property type="molecule type" value="Genomic_DNA"/>
</dbReference>
<feature type="region of interest" description="Disordered" evidence="2">
    <location>
        <begin position="403"/>
        <end position="449"/>
    </location>
</feature>
<reference evidence="4" key="1">
    <citation type="submission" date="2016-04" db="EMBL/GenBank/DDBJ databases">
        <authorList>
            <person name="Nguyen H.D."/>
            <person name="Samba Siva P."/>
            <person name="Cullis J."/>
            <person name="Levesque C.A."/>
            <person name="Hambleton S."/>
        </authorList>
    </citation>
    <scope>NUCLEOTIDE SEQUENCE</scope>
    <source>
        <strain evidence="4">DAOMC 236416</strain>
    </source>
</reference>
<dbReference type="InterPro" id="IPR036389">
    <property type="entry name" value="RNase_III_sf"/>
</dbReference>
<dbReference type="SMART" id="SM00535">
    <property type="entry name" value="RIBOc"/>
    <property type="match status" value="1"/>
</dbReference>
<reference evidence="4" key="2">
    <citation type="journal article" date="2019" name="IMA Fungus">
        <title>Genome sequencing and comparison of five Tilletia species to identify candidate genes for the detection of regulated species infecting wheat.</title>
        <authorList>
            <person name="Nguyen H.D.T."/>
            <person name="Sultana T."/>
            <person name="Kesanakurti P."/>
            <person name="Hambleton S."/>
        </authorList>
    </citation>
    <scope>NUCLEOTIDE SEQUENCE</scope>
    <source>
        <strain evidence="4">DAOMC 236416</strain>
    </source>
</reference>
<protein>
    <recommendedName>
        <fullName evidence="3">RNase III domain-containing protein</fullName>
    </recommendedName>
</protein>
<keyword evidence="1" id="KW-0378">Hydrolase</keyword>
<dbReference type="InterPro" id="IPR000999">
    <property type="entry name" value="RNase_III_dom"/>
</dbReference>
<dbReference type="PANTHER" id="PTHR14950">
    <property type="entry name" value="DICER-RELATED"/>
    <property type="match status" value="1"/>
</dbReference>
<dbReference type="SUPFAM" id="SSF69065">
    <property type="entry name" value="RNase III domain-like"/>
    <property type="match status" value="1"/>
</dbReference>
<feature type="compositionally biased region" description="Basic and acidic residues" evidence="2">
    <location>
        <begin position="406"/>
        <end position="433"/>
    </location>
</feature>
<accession>A0A8T8SE25</accession>
<gene>
    <name evidence="4" type="ORF">A4X13_0g8578</name>
</gene>
<dbReference type="CDD" id="cd00593">
    <property type="entry name" value="RIBOc"/>
    <property type="match status" value="1"/>
</dbReference>
<organism evidence="4 5">
    <name type="scientific">Tilletia indica</name>
    <dbReference type="NCBI Taxonomy" id="43049"/>
    <lineage>
        <taxon>Eukaryota</taxon>
        <taxon>Fungi</taxon>
        <taxon>Dikarya</taxon>
        <taxon>Basidiomycota</taxon>
        <taxon>Ustilaginomycotina</taxon>
        <taxon>Exobasidiomycetes</taxon>
        <taxon>Tilletiales</taxon>
        <taxon>Tilletiaceae</taxon>
        <taxon>Tilletia</taxon>
    </lineage>
</organism>
<evidence type="ECO:0000256" key="1">
    <source>
        <dbReference type="ARBA" id="ARBA00022801"/>
    </source>
</evidence>
<feature type="domain" description="RNase III" evidence="3">
    <location>
        <begin position="139"/>
        <end position="289"/>
    </location>
</feature>
<evidence type="ECO:0000259" key="3">
    <source>
        <dbReference type="PROSITE" id="PS50142"/>
    </source>
</evidence>
<dbReference type="PANTHER" id="PTHR14950:SF37">
    <property type="entry name" value="ENDORIBONUCLEASE DICER"/>
    <property type="match status" value="1"/>
</dbReference>
<sequence length="449" mass="50475">MISDNDTLSKRCTDRKLNDFMLLQSFTSRAWIPPNFVNPSGEHASAYPISGPRGEGYLPTAFHPEAPIWPKTFADLTESVIGAGLLTDGIDGALHVARCLNITPHPIHSLGEAAEMYRQQTSKEICRQDLDNKIGPKELSKLQGFLGYTFRSTHIALRVTQPSANFEGMVLSVKLLELLGDAVVGYLVVTAIFERNPGMDPGELTTYKDKLFMSSTLGALAEAVGMHRVLSSAPDAPQLAFNETLQLRRIEECQKPEGQRGNYWAKLKIPKSAAGLVKTLVGAVALDSSFDLKVLKELYDRLFKPFYDEFCRQGKEVDDTVREFEQFMDKLGCKEWHYVRTIGRQNKKKVYCTAIHVHNVIWMVRRHCKTQRLADYFACRDILGIFRNSTTLDSFRSKCQCRSSGPRRETWGATKRKERESSPADEKLVDGPSRRPHPRFPLPGGEGCS</sequence>
<comment type="caution">
    <text evidence="4">The sequence shown here is derived from an EMBL/GenBank/DDBJ whole genome shotgun (WGS) entry which is preliminary data.</text>
</comment>
<name>A0A8T8SE25_9BASI</name>
<dbReference type="Gene3D" id="1.10.1520.10">
    <property type="entry name" value="Ribonuclease III domain"/>
    <property type="match status" value="2"/>
</dbReference>
<dbReference type="Proteomes" id="UP000077521">
    <property type="component" value="Unassembled WGS sequence"/>
</dbReference>
<proteinExistence type="predicted"/>
<evidence type="ECO:0000313" key="4">
    <source>
        <dbReference type="EMBL" id="KAE8237947.1"/>
    </source>
</evidence>